<evidence type="ECO:0000313" key="2">
    <source>
        <dbReference type="EMBL" id="CAD7646434.1"/>
    </source>
</evidence>
<keyword evidence="3" id="KW-1185">Reference proteome</keyword>
<dbReference type="Proteomes" id="UP000728032">
    <property type="component" value="Unassembled WGS sequence"/>
</dbReference>
<feature type="compositionally biased region" description="Basic residues" evidence="1">
    <location>
        <begin position="66"/>
        <end position="75"/>
    </location>
</feature>
<reference evidence="2" key="1">
    <citation type="submission" date="2020-11" db="EMBL/GenBank/DDBJ databases">
        <authorList>
            <person name="Tran Van P."/>
        </authorList>
    </citation>
    <scope>NUCLEOTIDE SEQUENCE</scope>
</reference>
<protein>
    <submittedName>
        <fullName evidence="2">Uncharacterized protein</fullName>
    </submittedName>
</protein>
<gene>
    <name evidence="2" type="ORF">ONB1V03_LOCUS5731</name>
</gene>
<proteinExistence type="predicted"/>
<organism evidence="2">
    <name type="scientific">Oppiella nova</name>
    <dbReference type="NCBI Taxonomy" id="334625"/>
    <lineage>
        <taxon>Eukaryota</taxon>
        <taxon>Metazoa</taxon>
        <taxon>Ecdysozoa</taxon>
        <taxon>Arthropoda</taxon>
        <taxon>Chelicerata</taxon>
        <taxon>Arachnida</taxon>
        <taxon>Acari</taxon>
        <taxon>Acariformes</taxon>
        <taxon>Sarcoptiformes</taxon>
        <taxon>Oribatida</taxon>
        <taxon>Brachypylina</taxon>
        <taxon>Oppioidea</taxon>
        <taxon>Oppiidae</taxon>
        <taxon>Oppiella</taxon>
    </lineage>
</organism>
<feature type="compositionally biased region" description="Low complexity" evidence="1">
    <location>
        <begin position="36"/>
        <end position="46"/>
    </location>
</feature>
<dbReference type="OrthoDB" id="6515611at2759"/>
<evidence type="ECO:0000256" key="1">
    <source>
        <dbReference type="SAM" id="MobiDB-lite"/>
    </source>
</evidence>
<dbReference type="AlphaFoldDB" id="A0A7R9LRF7"/>
<dbReference type="EMBL" id="CAJPVJ010002370">
    <property type="protein sequence ID" value="CAG2166204.1"/>
    <property type="molecule type" value="Genomic_DNA"/>
</dbReference>
<dbReference type="EMBL" id="OC917195">
    <property type="protein sequence ID" value="CAD7646434.1"/>
    <property type="molecule type" value="Genomic_DNA"/>
</dbReference>
<sequence length="364" mass="40960">MARVTRSGKSADNAEVVTKAAPKTGTKRLKKKEVTKTTPKTTTVVKADTDVEDERHDSPHVTPTKTSKRGRKRKSGATEEEPEKAVKRRGRPPNKPKTTAESTIGSTVTSKTSKPSSVVTTSQPSVGRRKRGSNRTDTKSFTQREKKAFYECLQSKGLSCLKNEELLLEVLPNRTITEINAFIDTYSRKAQELNRRSDEAMNGGSNSTSNKQPIEKWFELIHQSIPNASKKDDISAILIDIFGDIKIEDKEPKSEIKSEVNPDLIPDFKQIYGCIKDALDGEYAPPLRPMDAFVMVNLIEELKDLLRSDDYSKETDYLASGKWWSNKKSAEDMFSDIFTRRQQQNAAENVYARHIHSLLNHSLL</sequence>
<feature type="compositionally biased region" description="Polar residues" evidence="1">
    <location>
        <begin position="96"/>
        <end position="105"/>
    </location>
</feature>
<feature type="compositionally biased region" description="Basic and acidic residues" evidence="1">
    <location>
        <begin position="47"/>
        <end position="59"/>
    </location>
</feature>
<feature type="region of interest" description="Disordered" evidence="1">
    <location>
        <begin position="1"/>
        <end position="141"/>
    </location>
</feature>
<feature type="compositionally biased region" description="Low complexity" evidence="1">
    <location>
        <begin position="106"/>
        <end position="126"/>
    </location>
</feature>
<name>A0A7R9LRF7_9ACAR</name>
<evidence type="ECO:0000313" key="3">
    <source>
        <dbReference type="Proteomes" id="UP000728032"/>
    </source>
</evidence>
<accession>A0A7R9LRF7</accession>